<organism evidence="3 4">
    <name type="scientific">Dendrothele bispora (strain CBS 962.96)</name>
    <dbReference type="NCBI Taxonomy" id="1314807"/>
    <lineage>
        <taxon>Eukaryota</taxon>
        <taxon>Fungi</taxon>
        <taxon>Dikarya</taxon>
        <taxon>Basidiomycota</taxon>
        <taxon>Agaricomycotina</taxon>
        <taxon>Agaricomycetes</taxon>
        <taxon>Agaricomycetidae</taxon>
        <taxon>Agaricales</taxon>
        <taxon>Agaricales incertae sedis</taxon>
        <taxon>Dendrothele</taxon>
    </lineage>
</organism>
<feature type="compositionally biased region" description="Basic and acidic residues" evidence="1">
    <location>
        <begin position="297"/>
        <end position="306"/>
    </location>
</feature>
<dbReference type="Proteomes" id="UP000297245">
    <property type="component" value="Unassembled WGS sequence"/>
</dbReference>
<feature type="compositionally biased region" description="Basic and acidic residues" evidence="1">
    <location>
        <begin position="347"/>
        <end position="368"/>
    </location>
</feature>
<feature type="compositionally biased region" description="Low complexity" evidence="1">
    <location>
        <begin position="270"/>
        <end position="279"/>
    </location>
</feature>
<proteinExistence type="predicted"/>
<evidence type="ECO:0000256" key="2">
    <source>
        <dbReference type="SAM" id="SignalP"/>
    </source>
</evidence>
<dbReference type="AlphaFoldDB" id="A0A4S8LH04"/>
<evidence type="ECO:0000313" key="3">
    <source>
        <dbReference type="EMBL" id="THU88284.1"/>
    </source>
</evidence>
<feature type="compositionally biased region" description="Basic and acidic residues" evidence="1">
    <location>
        <begin position="35"/>
        <end position="54"/>
    </location>
</feature>
<feature type="chain" id="PRO_5020924663" evidence="2">
    <location>
        <begin position="20"/>
        <end position="545"/>
    </location>
</feature>
<evidence type="ECO:0000256" key="1">
    <source>
        <dbReference type="SAM" id="MobiDB-lite"/>
    </source>
</evidence>
<evidence type="ECO:0000313" key="4">
    <source>
        <dbReference type="Proteomes" id="UP000297245"/>
    </source>
</evidence>
<feature type="region of interest" description="Disordered" evidence="1">
    <location>
        <begin position="245"/>
        <end position="368"/>
    </location>
</feature>
<keyword evidence="2" id="KW-0732">Signal</keyword>
<feature type="compositionally biased region" description="Basic and acidic residues" evidence="1">
    <location>
        <begin position="314"/>
        <end position="335"/>
    </location>
</feature>
<reference evidence="3 4" key="1">
    <citation type="journal article" date="2019" name="Nat. Ecol. Evol.">
        <title>Megaphylogeny resolves global patterns of mushroom evolution.</title>
        <authorList>
            <person name="Varga T."/>
            <person name="Krizsan K."/>
            <person name="Foldi C."/>
            <person name="Dima B."/>
            <person name="Sanchez-Garcia M."/>
            <person name="Sanchez-Ramirez S."/>
            <person name="Szollosi G.J."/>
            <person name="Szarkandi J.G."/>
            <person name="Papp V."/>
            <person name="Albert L."/>
            <person name="Andreopoulos W."/>
            <person name="Angelini C."/>
            <person name="Antonin V."/>
            <person name="Barry K.W."/>
            <person name="Bougher N.L."/>
            <person name="Buchanan P."/>
            <person name="Buyck B."/>
            <person name="Bense V."/>
            <person name="Catcheside P."/>
            <person name="Chovatia M."/>
            <person name="Cooper J."/>
            <person name="Damon W."/>
            <person name="Desjardin D."/>
            <person name="Finy P."/>
            <person name="Geml J."/>
            <person name="Haridas S."/>
            <person name="Hughes K."/>
            <person name="Justo A."/>
            <person name="Karasinski D."/>
            <person name="Kautmanova I."/>
            <person name="Kiss B."/>
            <person name="Kocsube S."/>
            <person name="Kotiranta H."/>
            <person name="LaButti K.M."/>
            <person name="Lechner B.E."/>
            <person name="Liimatainen K."/>
            <person name="Lipzen A."/>
            <person name="Lukacs Z."/>
            <person name="Mihaltcheva S."/>
            <person name="Morgado L.N."/>
            <person name="Niskanen T."/>
            <person name="Noordeloos M.E."/>
            <person name="Ohm R.A."/>
            <person name="Ortiz-Santana B."/>
            <person name="Ovrebo C."/>
            <person name="Racz N."/>
            <person name="Riley R."/>
            <person name="Savchenko A."/>
            <person name="Shiryaev A."/>
            <person name="Soop K."/>
            <person name="Spirin V."/>
            <person name="Szebenyi C."/>
            <person name="Tomsovsky M."/>
            <person name="Tulloss R.E."/>
            <person name="Uehling J."/>
            <person name="Grigoriev I.V."/>
            <person name="Vagvolgyi C."/>
            <person name="Papp T."/>
            <person name="Martin F.M."/>
            <person name="Miettinen O."/>
            <person name="Hibbett D.S."/>
            <person name="Nagy L.G."/>
        </authorList>
    </citation>
    <scope>NUCLEOTIDE SEQUENCE [LARGE SCALE GENOMIC DNA]</scope>
    <source>
        <strain evidence="3 4">CBS 962.96</strain>
    </source>
</reference>
<protein>
    <submittedName>
        <fullName evidence="3">Uncharacterized protein</fullName>
    </submittedName>
</protein>
<keyword evidence="4" id="KW-1185">Reference proteome</keyword>
<feature type="compositionally biased region" description="Low complexity" evidence="1">
    <location>
        <begin position="86"/>
        <end position="99"/>
    </location>
</feature>
<feature type="region of interest" description="Disordered" evidence="1">
    <location>
        <begin position="74"/>
        <end position="107"/>
    </location>
</feature>
<accession>A0A4S8LH04</accession>
<feature type="signal peptide" evidence="2">
    <location>
        <begin position="1"/>
        <end position="19"/>
    </location>
</feature>
<dbReference type="EMBL" id="ML179414">
    <property type="protein sequence ID" value="THU88284.1"/>
    <property type="molecule type" value="Genomic_DNA"/>
</dbReference>
<feature type="region of interest" description="Disordered" evidence="1">
    <location>
        <begin position="21"/>
        <end position="61"/>
    </location>
</feature>
<gene>
    <name evidence="3" type="ORF">K435DRAFT_866422</name>
</gene>
<sequence length="545" mass="61676">MSTLSVLLVLTESPVAVVATPEAGQEINTDNEQVSDQHRYTPAEARDSDVSSEEHDIDETEVLGERAHVVQKLIPSTQKQAPPSRPSSSHSVRSTTSAISEDDVAIPETDTTVSNASSAFNRHRQSIRARLPKRIPSVSLKTMKGHNTGLIATMEGLGIGVLASILGRRPAGLRVIRFSSITTNTYTSQLPDDKFYEIVAYAEDYLPEKAKNLYQSTQGKFGSEEEGHVAGFTDDMHPFSSTFMKEKKQSLNAKGRYLRSSRTPKSFADLPPLSRPLRPLNERRVAAHTNPQLQRNHPQDQPRDEGSPGIKSKAIRERERRSESGTRSLGREKTRSRSYQYLEVDENEVKRERRSESGTRSLGRERTRSRSYQYFEVDETGVKHVVECFRLDTTPDPDVYAVGSTLFSTTDGTLSACRVGPVTERIDCMPIKILVKYLAPDEVWMLIGTLGSDKPFAKFLTKDVYYDKEWEEFCVQASLVRLEFGEQVERRHRFRIVVSPSDRPGFLDAVQFECQPPGVEWKRDWECAYDEFKNLDNSHFLFDRD</sequence>
<name>A0A4S8LH04_DENBC</name>